<dbReference type="AlphaFoldDB" id="A0AAQ3M2R8"/>
<accession>A0AAQ3M2R8</accession>
<feature type="compositionally biased region" description="Low complexity" evidence="2">
    <location>
        <begin position="1"/>
        <end position="13"/>
    </location>
</feature>
<dbReference type="FunFam" id="4.10.240.10:FF:000012">
    <property type="entry name" value="C6 transcription factor"/>
    <property type="match status" value="1"/>
</dbReference>
<dbReference type="Gene3D" id="4.10.240.10">
    <property type="entry name" value="Zn(2)-C6 fungal-type DNA-binding domain"/>
    <property type="match status" value="1"/>
</dbReference>
<dbReference type="PROSITE" id="PS00463">
    <property type="entry name" value="ZN2_CY6_FUNGAL_1"/>
    <property type="match status" value="1"/>
</dbReference>
<keyword evidence="1" id="KW-0539">Nucleus</keyword>
<feature type="region of interest" description="Disordered" evidence="2">
    <location>
        <begin position="189"/>
        <end position="212"/>
    </location>
</feature>
<dbReference type="SMART" id="SM00066">
    <property type="entry name" value="GAL4"/>
    <property type="match status" value="1"/>
</dbReference>
<dbReference type="InterPro" id="IPR052780">
    <property type="entry name" value="AAA_Catabolism_Regulators"/>
</dbReference>
<dbReference type="GO" id="GO:0045944">
    <property type="term" value="P:positive regulation of transcription by RNA polymerase II"/>
    <property type="evidence" value="ECO:0007669"/>
    <property type="project" value="TreeGrafter"/>
</dbReference>
<proteinExistence type="predicted"/>
<feature type="compositionally biased region" description="Low complexity" evidence="2">
    <location>
        <begin position="82"/>
        <end position="93"/>
    </location>
</feature>
<feature type="region of interest" description="Disordered" evidence="2">
    <location>
        <begin position="806"/>
        <end position="825"/>
    </location>
</feature>
<gene>
    <name evidence="4" type="ORF">R9X50_00259800</name>
</gene>
<evidence type="ECO:0000256" key="1">
    <source>
        <dbReference type="ARBA" id="ARBA00023242"/>
    </source>
</evidence>
<dbReference type="CDD" id="cd12148">
    <property type="entry name" value="fungal_TF_MHR"/>
    <property type="match status" value="1"/>
</dbReference>
<evidence type="ECO:0000313" key="5">
    <source>
        <dbReference type="Proteomes" id="UP001303373"/>
    </source>
</evidence>
<dbReference type="Pfam" id="PF00172">
    <property type="entry name" value="Zn_clus"/>
    <property type="match status" value="1"/>
</dbReference>
<dbReference type="GO" id="GO:0005634">
    <property type="term" value="C:nucleus"/>
    <property type="evidence" value="ECO:0007669"/>
    <property type="project" value="TreeGrafter"/>
</dbReference>
<organism evidence="4 5">
    <name type="scientific">Acrodontium crateriforme</name>
    <dbReference type="NCBI Taxonomy" id="150365"/>
    <lineage>
        <taxon>Eukaryota</taxon>
        <taxon>Fungi</taxon>
        <taxon>Dikarya</taxon>
        <taxon>Ascomycota</taxon>
        <taxon>Pezizomycotina</taxon>
        <taxon>Dothideomycetes</taxon>
        <taxon>Dothideomycetidae</taxon>
        <taxon>Mycosphaerellales</taxon>
        <taxon>Teratosphaeriaceae</taxon>
        <taxon>Acrodontium</taxon>
    </lineage>
</organism>
<feature type="region of interest" description="Disordered" evidence="2">
    <location>
        <begin position="71"/>
        <end position="144"/>
    </location>
</feature>
<dbReference type="Proteomes" id="UP001303373">
    <property type="component" value="Chromosome 3"/>
</dbReference>
<sequence>MAASAFDMPAAAAHVQPKASSQQPEQAAHQRTYQACIPCRRRKVRCDLGSVDNPHDPPCKRCSRESKECFFSATRRKKKNSSGDADSDAGGDAVYEIKSGRKRLRAASPSVERDTYEEEAEYDEPRTPGGSIGRPIPLRRPTMSNPVQYGEEDERASEQTAALLQTAELHGGHDALKLLYSAAVHGRAGSSASQGRPGFPGMSPHSLPPATSPIMEKGVANRTNSYTSGPMAMYQNDPLWKTKVDPQLHRGSTSAPSPQDSAAYVSALKAWSRFRFVRAGWFTAKEGVDYVRYFYKYMAPLTPVALPDFRAYENHEKLLTQEPMLTITILLVASRYMTLEGAGATSRPYSIHQKLWSYLSGMINRVVWGQEQFGGGFCGAGAEPGSDVHPLSRKGLRTLGTVESLVVLTEWHPRAMHFPPDEADDELMVPDEPVSTPGLEVPDGAKGIGGQRMDAWLEPCWRSDRMCWMLLGISMSLAFEIGVFDSSDWQRHAKGTNGAPLSAVELQAYDKRRGNVRDLLLIYVTQTSGRLGLTTMLPSNYTKPEDSDLWKRTLGQHGSIQETVLHFWLRIAAVMRDGNTRIFANKDFTRDLIKNGNYKAELDKIQGPMDNWRRDFDAAASIPKLMRHILDIEYEYCRVYLNSLALQAVAERCANENPLSMVEHPPHELARSVTTNGIRSDVAIDPSTLSKWLGGDRKYMVAVGDSARNLLKIVVDGLYPNQMLKHAPVRTYFRIISVAIMLLKSFSLGASESDVSESLMLMDRTVEALRTCIVDDVHVASRFADLLYTLTQNLKPRLVRIAADGRTGRSRRMSQAGTPAAAGQIQRNGTQGKLSHNGLQQWQFGGQNVSNAMASNSVHGVQDPLLGISTDAYDLMGGDNTYSVMPPPSFGFASPGTRTANGVTPTNGFDPYANGNFGDGDQDWLALPLDPLLNLSNADVEGSMYGPQLGGHDMLELLLSTNNVNGFSA</sequence>
<evidence type="ECO:0000256" key="2">
    <source>
        <dbReference type="SAM" id="MobiDB-lite"/>
    </source>
</evidence>
<dbReference type="GO" id="GO:0009074">
    <property type="term" value="P:aromatic amino acid family catabolic process"/>
    <property type="evidence" value="ECO:0007669"/>
    <property type="project" value="TreeGrafter"/>
</dbReference>
<dbReference type="GO" id="GO:0008270">
    <property type="term" value="F:zinc ion binding"/>
    <property type="evidence" value="ECO:0007669"/>
    <property type="project" value="InterPro"/>
</dbReference>
<dbReference type="InterPro" id="IPR036864">
    <property type="entry name" value="Zn2-C6_fun-type_DNA-bd_sf"/>
</dbReference>
<dbReference type="InterPro" id="IPR001138">
    <property type="entry name" value="Zn2Cys6_DnaBD"/>
</dbReference>
<dbReference type="SUPFAM" id="SSF57701">
    <property type="entry name" value="Zn2/Cys6 DNA-binding domain"/>
    <property type="match status" value="1"/>
</dbReference>
<dbReference type="EMBL" id="CP138582">
    <property type="protein sequence ID" value="WPG99779.1"/>
    <property type="molecule type" value="Genomic_DNA"/>
</dbReference>
<dbReference type="PANTHER" id="PTHR31644:SF2">
    <property type="entry name" value="TRANSCRIPTIONAL ACTIVATOR ARO80-RELATED"/>
    <property type="match status" value="1"/>
</dbReference>
<feature type="compositionally biased region" description="Polar residues" evidence="2">
    <location>
        <begin position="18"/>
        <end position="30"/>
    </location>
</feature>
<dbReference type="PANTHER" id="PTHR31644">
    <property type="entry name" value="TRANSCRIPTIONAL ACTIVATOR ARO80-RELATED"/>
    <property type="match status" value="1"/>
</dbReference>
<reference evidence="4 5" key="1">
    <citation type="submission" date="2023-11" db="EMBL/GenBank/DDBJ databases">
        <title>An acidophilic fungus is an integral part of prey digestion in a carnivorous sundew plant.</title>
        <authorList>
            <person name="Tsai I.J."/>
        </authorList>
    </citation>
    <scope>NUCLEOTIDE SEQUENCE [LARGE SCALE GENOMIC DNA]</scope>
    <source>
        <strain evidence="4">169a</strain>
    </source>
</reference>
<dbReference type="CDD" id="cd00067">
    <property type="entry name" value="GAL4"/>
    <property type="match status" value="1"/>
</dbReference>
<feature type="region of interest" description="Disordered" evidence="2">
    <location>
        <begin position="1"/>
        <end position="30"/>
    </location>
</feature>
<name>A0AAQ3M2R8_9PEZI</name>
<dbReference type="GO" id="GO:0000981">
    <property type="term" value="F:DNA-binding transcription factor activity, RNA polymerase II-specific"/>
    <property type="evidence" value="ECO:0007669"/>
    <property type="project" value="InterPro"/>
</dbReference>
<keyword evidence="5" id="KW-1185">Reference proteome</keyword>
<evidence type="ECO:0000313" key="4">
    <source>
        <dbReference type="EMBL" id="WPG99779.1"/>
    </source>
</evidence>
<feature type="domain" description="Zn(2)-C6 fungal-type" evidence="3">
    <location>
        <begin position="35"/>
        <end position="69"/>
    </location>
</feature>
<evidence type="ECO:0000259" key="3">
    <source>
        <dbReference type="PROSITE" id="PS00463"/>
    </source>
</evidence>
<protein>
    <recommendedName>
        <fullName evidence="3">Zn(2)-C6 fungal-type domain-containing protein</fullName>
    </recommendedName>
</protein>